<dbReference type="Proteomes" id="UP000198668">
    <property type="component" value="Unassembled WGS sequence"/>
</dbReference>
<evidence type="ECO:0000313" key="2">
    <source>
        <dbReference type="EMBL" id="SFH76106.1"/>
    </source>
</evidence>
<dbReference type="RefSeq" id="WP_047391917.1">
    <property type="nucleotide sequence ID" value="NZ_FOQE01000020.1"/>
</dbReference>
<dbReference type="PROSITE" id="PS51257">
    <property type="entry name" value="PROKAR_LIPOPROTEIN"/>
    <property type="match status" value="1"/>
</dbReference>
<evidence type="ECO:0000313" key="3">
    <source>
        <dbReference type="Proteomes" id="UP000198668"/>
    </source>
</evidence>
<accession>A0A1I3CP52</accession>
<proteinExistence type="predicted"/>
<dbReference type="AlphaFoldDB" id="A0A1I3CP52"/>
<reference evidence="2 3" key="1">
    <citation type="submission" date="2016-10" db="EMBL/GenBank/DDBJ databases">
        <authorList>
            <person name="de Groot N.N."/>
        </authorList>
    </citation>
    <scope>NUCLEOTIDE SEQUENCE [LARGE SCALE GENOMIC DNA]</scope>
    <source>
        <strain evidence="2 3">DSM 27630</strain>
    </source>
</reference>
<dbReference type="EMBL" id="FOQE01000020">
    <property type="protein sequence ID" value="SFH76106.1"/>
    <property type="molecule type" value="Genomic_DNA"/>
</dbReference>
<dbReference type="OrthoDB" id="2157546at2"/>
<keyword evidence="1" id="KW-0812">Transmembrane</keyword>
<protein>
    <submittedName>
        <fullName evidence="2">Uncharacterized protein</fullName>
    </submittedName>
</protein>
<keyword evidence="3" id="KW-1185">Reference proteome</keyword>
<evidence type="ECO:0000256" key="1">
    <source>
        <dbReference type="SAM" id="Phobius"/>
    </source>
</evidence>
<organism evidence="2 3">
    <name type="scientific">Pisciglobus halotolerans</name>
    <dbReference type="NCBI Taxonomy" id="745365"/>
    <lineage>
        <taxon>Bacteria</taxon>
        <taxon>Bacillati</taxon>
        <taxon>Bacillota</taxon>
        <taxon>Bacilli</taxon>
        <taxon>Lactobacillales</taxon>
        <taxon>Carnobacteriaceae</taxon>
    </lineage>
</organism>
<sequence length="116" mass="12874">MNNTTRNILVGVGAAAVIGAACLFSSDKAVEKMEKMINRKRAKHFVKDKLRGNEKAMSVVEKLSDDEVTNLLNVVDKVTDLRGQVGSYTDQLKDATMEFKDLLSDKTEDVVKKVKK</sequence>
<keyword evidence="1" id="KW-0472">Membrane</keyword>
<feature type="transmembrane region" description="Helical" evidence="1">
    <location>
        <begin position="6"/>
        <end position="26"/>
    </location>
</feature>
<keyword evidence="1" id="KW-1133">Transmembrane helix</keyword>
<name>A0A1I3CP52_9LACT</name>
<gene>
    <name evidence="2" type="ORF">SAMN04489868_12045</name>
</gene>